<evidence type="ECO:0000313" key="1">
    <source>
        <dbReference type="EMBL" id="SUX20599.1"/>
    </source>
</evidence>
<proteinExistence type="predicted"/>
<protein>
    <recommendedName>
        <fullName evidence="3">Glycosyl transferases group 1</fullName>
    </recommendedName>
</protein>
<accession>A0A381E3I0</accession>
<organism evidence="1 2">
    <name type="scientific">Cardiobacterium valvarum</name>
    <dbReference type="NCBI Taxonomy" id="194702"/>
    <lineage>
        <taxon>Bacteria</taxon>
        <taxon>Pseudomonadati</taxon>
        <taxon>Pseudomonadota</taxon>
        <taxon>Gammaproteobacteria</taxon>
        <taxon>Cardiobacteriales</taxon>
        <taxon>Cardiobacteriaceae</taxon>
        <taxon>Cardiobacterium</taxon>
    </lineage>
</organism>
<dbReference type="EMBL" id="UFUW01000001">
    <property type="protein sequence ID" value="SUX20599.1"/>
    <property type="molecule type" value="Genomic_DNA"/>
</dbReference>
<dbReference type="RefSeq" id="WP_115611020.1">
    <property type="nucleotide sequence ID" value="NZ_JBHLZC010000001.1"/>
</dbReference>
<gene>
    <name evidence="1" type="ORF">NCTC13294_00784</name>
</gene>
<dbReference type="AlphaFoldDB" id="A0A381E3I0"/>
<keyword evidence="2" id="KW-1185">Reference proteome</keyword>
<dbReference type="Proteomes" id="UP000254572">
    <property type="component" value="Unassembled WGS sequence"/>
</dbReference>
<name>A0A381E3I0_9GAMM</name>
<evidence type="ECO:0008006" key="3">
    <source>
        <dbReference type="Google" id="ProtNLM"/>
    </source>
</evidence>
<evidence type="ECO:0000313" key="2">
    <source>
        <dbReference type="Proteomes" id="UP000254572"/>
    </source>
</evidence>
<dbReference type="OrthoDB" id="7067386at2"/>
<sequence>MKVLLLAPKDSPTYLNALYAALRVQVGTCDLYALDAKQSANLDDFFRHFVRLPHYDRIVLMYDGDYIYQQGRFLRTLPSLAMLRPEFEPPETRRKMKSNFHAMPWLRWIGSDVSVAQEYSTQGHDVFWIPQIYDPEHFYARSKTRELPACHIYDARGDTAQQLQKALSGKIALNVLSCNREELWKNMSSGTVGREDLFIFIPENGHYDPTPMIWAMACGAVALTPDPGNDIRMIYRWRNLHDTIFFNKKDALLPIIEKILTNPHRLASLAQHALARVKIFQPQSIGQRVGEFLETQVRNPADYPKRQRIFGFEI</sequence>
<reference evidence="1 2" key="1">
    <citation type="submission" date="2018-06" db="EMBL/GenBank/DDBJ databases">
        <authorList>
            <consortium name="Pathogen Informatics"/>
            <person name="Doyle S."/>
        </authorList>
    </citation>
    <scope>NUCLEOTIDE SEQUENCE [LARGE SCALE GENOMIC DNA]</scope>
    <source>
        <strain evidence="1 2">NCTC13294</strain>
    </source>
</reference>